<evidence type="ECO:0000256" key="2">
    <source>
        <dbReference type="ARBA" id="ARBA00022723"/>
    </source>
</evidence>
<evidence type="ECO:0000256" key="3">
    <source>
        <dbReference type="ARBA" id="ARBA00022801"/>
    </source>
</evidence>
<gene>
    <name evidence="13" type="ORF">RRG08_021946</name>
</gene>
<evidence type="ECO:0000256" key="8">
    <source>
        <dbReference type="ARBA" id="ARBA00038940"/>
    </source>
</evidence>
<dbReference type="PROSITE" id="PS50141">
    <property type="entry name" value="A_DEAMIN_EDITASE"/>
    <property type="match status" value="1"/>
</dbReference>
<protein>
    <recommendedName>
        <fullName evidence="9">tRNA-specific adenosine deaminase 1</fullName>
        <ecNumber evidence="8">3.5.4.34</ecNumber>
    </recommendedName>
    <alternativeName>
        <fullName evidence="10">tRNA-specific adenosine-37 deaminase</fullName>
    </alternativeName>
</protein>
<sequence>MESNITINNEAQCLDYQNGLSESVANAALNAYNKLSKRGKPQQYKEWTLLSAVIMRKQDQNQSSWKTVSLATGSKCIGKSKMSACGDILNDSHAEVLARRAFLRYLYDELTKAYTSNSSDVFLSPDEYGLCSVQDGVSFHLFTSHTPCGDASIFPKENTGSTTGESMLMNEAQEYGQLVNFDQNQSSDWQKKEIKSFSEKASIKPSACLGKEACNGDNHAVGKSATSLIGTPNKFFYQPFMPAVKSNTENPVFSDPIACTTCSLALCPKRKFLTDPNSGDEDHECGNSKKSKLEKSLETKWESQETNAPLQDIHRTGAKCVPGGLQDTMGPASLYHSVGALRTKPGRGERTLSMACSDKLARWGVLGCQGALVSLFLTAPIYFSSVVVGRGPFNKEAMERAVYSRIKSALSWLHDPYTATCPQLVQASQLEFPDSRHQVEQLALKTTAGRIVPSSAALIWYKSCHDAGTLDVVVNGRRQGFTKSTLHKLQARSLVCSASLFQRFCELLAQISQGERPRLLRDFDPQQYVYWEVKALAKDYMKVWSKLREQCLSGWILKPRHLLAFHANLNSE</sequence>
<keyword evidence="14" id="KW-1185">Reference proteome</keyword>
<reference evidence="13" key="1">
    <citation type="journal article" date="2023" name="G3 (Bethesda)">
        <title>A reference genome for the long-term kleptoplast-retaining sea slug Elysia crispata morphotype clarki.</title>
        <authorList>
            <person name="Eastman K.E."/>
            <person name="Pendleton A.L."/>
            <person name="Shaikh M.A."/>
            <person name="Suttiyut T."/>
            <person name="Ogas R."/>
            <person name="Tomko P."/>
            <person name="Gavelis G."/>
            <person name="Widhalm J.R."/>
            <person name="Wisecaver J.H."/>
        </authorList>
    </citation>
    <scope>NUCLEOTIDE SEQUENCE</scope>
    <source>
        <strain evidence="13">ECLA1</strain>
    </source>
</reference>
<dbReference type="GO" id="GO:0043829">
    <property type="term" value="F:tRNA-specific adenosine-37 deaminase activity"/>
    <property type="evidence" value="ECO:0007669"/>
    <property type="project" value="UniProtKB-EC"/>
</dbReference>
<evidence type="ECO:0000256" key="4">
    <source>
        <dbReference type="ARBA" id="ARBA00022833"/>
    </source>
</evidence>
<keyword evidence="4" id="KW-0862">Zinc</keyword>
<dbReference type="SMART" id="SM00552">
    <property type="entry name" value="ADEAMc"/>
    <property type="match status" value="1"/>
</dbReference>
<keyword evidence="2" id="KW-0479">Metal-binding</keyword>
<accession>A0AAE1DW20</accession>
<name>A0AAE1DW20_9GAST</name>
<organism evidence="13 14">
    <name type="scientific">Elysia crispata</name>
    <name type="common">lettuce slug</name>
    <dbReference type="NCBI Taxonomy" id="231223"/>
    <lineage>
        <taxon>Eukaryota</taxon>
        <taxon>Metazoa</taxon>
        <taxon>Spiralia</taxon>
        <taxon>Lophotrochozoa</taxon>
        <taxon>Mollusca</taxon>
        <taxon>Gastropoda</taxon>
        <taxon>Heterobranchia</taxon>
        <taxon>Euthyneura</taxon>
        <taxon>Panpulmonata</taxon>
        <taxon>Sacoglossa</taxon>
        <taxon>Placobranchoidea</taxon>
        <taxon>Plakobranchidae</taxon>
        <taxon>Elysia</taxon>
    </lineage>
</organism>
<dbReference type="EC" id="3.5.4.34" evidence="8"/>
<dbReference type="GO" id="GO:0003723">
    <property type="term" value="F:RNA binding"/>
    <property type="evidence" value="ECO:0007669"/>
    <property type="project" value="InterPro"/>
</dbReference>
<feature type="domain" description="A to I editase" evidence="12">
    <location>
        <begin position="69"/>
        <end position="565"/>
    </location>
</feature>
<dbReference type="GO" id="GO:0046872">
    <property type="term" value="F:metal ion binding"/>
    <property type="evidence" value="ECO:0007669"/>
    <property type="project" value="UniProtKB-KW"/>
</dbReference>
<dbReference type="Pfam" id="PF02137">
    <property type="entry name" value="A_deamin"/>
    <property type="match status" value="1"/>
</dbReference>
<comment type="function">
    <text evidence="6">Specifically deaminates adenosine-37 to inosine in tRNA-Ala.</text>
</comment>
<evidence type="ECO:0000256" key="10">
    <source>
        <dbReference type="ARBA" id="ARBA00041760"/>
    </source>
</evidence>
<keyword evidence="1" id="KW-0819">tRNA processing</keyword>
<dbReference type="InterPro" id="IPR002466">
    <property type="entry name" value="A_deamin"/>
</dbReference>
<evidence type="ECO:0000313" key="13">
    <source>
        <dbReference type="EMBL" id="KAK3785146.1"/>
    </source>
</evidence>
<comment type="cofactor">
    <cofactor evidence="5">
        <name>1D-myo-inositol hexakisphosphate</name>
        <dbReference type="ChEBI" id="CHEBI:58130"/>
    </cofactor>
</comment>
<evidence type="ECO:0000256" key="9">
    <source>
        <dbReference type="ARBA" id="ARBA00040502"/>
    </source>
</evidence>
<proteinExistence type="inferred from homology"/>
<dbReference type="GO" id="GO:0008033">
    <property type="term" value="P:tRNA processing"/>
    <property type="evidence" value="ECO:0007669"/>
    <property type="project" value="UniProtKB-KW"/>
</dbReference>
<evidence type="ECO:0000256" key="1">
    <source>
        <dbReference type="ARBA" id="ARBA00022694"/>
    </source>
</evidence>
<comment type="similarity">
    <text evidence="7">Belongs to the ADAT1 family.</text>
</comment>
<evidence type="ECO:0000259" key="12">
    <source>
        <dbReference type="PROSITE" id="PS50141"/>
    </source>
</evidence>
<dbReference type="AlphaFoldDB" id="A0AAE1DW20"/>
<comment type="catalytic activity">
    <reaction evidence="11">
        <text>adenosine(37) in tRNA(Ala) + H2O + H(+) = inosine(37) in tRNA(Ala) + NH4(+)</text>
        <dbReference type="Rhea" id="RHEA:50968"/>
        <dbReference type="Rhea" id="RHEA-COMP:12855"/>
        <dbReference type="Rhea" id="RHEA-COMP:12856"/>
        <dbReference type="ChEBI" id="CHEBI:15377"/>
        <dbReference type="ChEBI" id="CHEBI:15378"/>
        <dbReference type="ChEBI" id="CHEBI:28938"/>
        <dbReference type="ChEBI" id="CHEBI:74411"/>
        <dbReference type="ChEBI" id="CHEBI:82852"/>
        <dbReference type="EC" id="3.5.4.34"/>
    </reaction>
</comment>
<evidence type="ECO:0000256" key="11">
    <source>
        <dbReference type="ARBA" id="ARBA00047635"/>
    </source>
</evidence>
<keyword evidence="3" id="KW-0378">Hydrolase</keyword>
<dbReference type="PANTHER" id="PTHR46516:SF1">
    <property type="entry name" value="TRNA-SPECIFIC ADENOSINE DEAMINASE 1"/>
    <property type="match status" value="1"/>
</dbReference>
<dbReference type="PANTHER" id="PTHR46516">
    <property type="entry name" value="TRNA-SPECIFIC ADENOSINE DEAMINASE 1"/>
    <property type="match status" value="1"/>
</dbReference>
<evidence type="ECO:0000256" key="7">
    <source>
        <dbReference type="ARBA" id="ARBA00038326"/>
    </source>
</evidence>
<evidence type="ECO:0000256" key="6">
    <source>
        <dbReference type="ARBA" id="ARBA00037784"/>
    </source>
</evidence>
<dbReference type="Proteomes" id="UP001283361">
    <property type="component" value="Unassembled WGS sequence"/>
</dbReference>
<evidence type="ECO:0000256" key="5">
    <source>
        <dbReference type="ARBA" id="ARBA00037026"/>
    </source>
</evidence>
<dbReference type="EMBL" id="JAWDGP010002165">
    <property type="protein sequence ID" value="KAK3785146.1"/>
    <property type="molecule type" value="Genomic_DNA"/>
</dbReference>
<comment type="caution">
    <text evidence="13">The sequence shown here is derived from an EMBL/GenBank/DDBJ whole genome shotgun (WGS) entry which is preliminary data.</text>
</comment>
<evidence type="ECO:0000313" key="14">
    <source>
        <dbReference type="Proteomes" id="UP001283361"/>
    </source>
</evidence>